<evidence type="ECO:0000256" key="10">
    <source>
        <dbReference type="ARBA" id="ARBA00023315"/>
    </source>
</evidence>
<evidence type="ECO:0000256" key="4">
    <source>
        <dbReference type="ARBA" id="ARBA00022679"/>
    </source>
</evidence>
<evidence type="ECO:0000256" key="8">
    <source>
        <dbReference type="ARBA" id="ARBA00023098"/>
    </source>
</evidence>
<keyword evidence="5 11" id="KW-0812">Transmembrane</keyword>
<evidence type="ECO:0000313" key="13">
    <source>
        <dbReference type="Proteomes" id="UP000830375"/>
    </source>
</evidence>
<dbReference type="PANTHER" id="PTHR12317:SF74">
    <property type="entry name" value="2-ACYLGLYCEROL O-ACYLTRANSFERASE 2"/>
    <property type="match status" value="1"/>
</dbReference>
<evidence type="ECO:0000313" key="12">
    <source>
        <dbReference type="EMBL" id="KAI2659722.1"/>
    </source>
</evidence>
<reference evidence="12 13" key="1">
    <citation type="submission" date="2022-01" db="EMBL/GenBank/DDBJ databases">
        <title>A high-quality chromosome-level genome assembly of rohu carp, Labeo rohita.</title>
        <authorList>
            <person name="Arick M.A. II"/>
            <person name="Hsu C.-Y."/>
            <person name="Magbanua Z."/>
            <person name="Pechanova O."/>
            <person name="Grover C."/>
            <person name="Miller E."/>
            <person name="Thrash A."/>
            <person name="Ezzel L."/>
            <person name="Alam S."/>
            <person name="Benzie J."/>
            <person name="Hamilton M."/>
            <person name="Karsi A."/>
            <person name="Lawrence M.L."/>
            <person name="Peterson D.G."/>
        </authorList>
    </citation>
    <scope>NUCLEOTIDE SEQUENCE [LARGE SCALE GENOMIC DNA]</scope>
    <source>
        <strain evidence="13">BAU-BD-2019</strain>
        <tissue evidence="12">Blood</tissue>
    </source>
</reference>
<keyword evidence="3" id="KW-0444">Lipid biosynthesis</keyword>
<organism evidence="12 13">
    <name type="scientific">Labeo rohita</name>
    <name type="common">Indian major carp</name>
    <name type="synonym">Cyprinus rohita</name>
    <dbReference type="NCBI Taxonomy" id="84645"/>
    <lineage>
        <taxon>Eukaryota</taxon>
        <taxon>Metazoa</taxon>
        <taxon>Chordata</taxon>
        <taxon>Craniata</taxon>
        <taxon>Vertebrata</taxon>
        <taxon>Euteleostomi</taxon>
        <taxon>Actinopterygii</taxon>
        <taxon>Neopterygii</taxon>
        <taxon>Teleostei</taxon>
        <taxon>Ostariophysi</taxon>
        <taxon>Cypriniformes</taxon>
        <taxon>Cyprinidae</taxon>
        <taxon>Labeoninae</taxon>
        <taxon>Labeonini</taxon>
        <taxon>Labeo</taxon>
    </lineage>
</organism>
<dbReference type="EMBL" id="JACTAM010000010">
    <property type="protein sequence ID" value="KAI2659722.1"/>
    <property type="molecule type" value="Genomic_DNA"/>
</dbReference>
<evidence type="ECO:0000256" key="1">
    <source>
        <dbReference type="ARBA" id="ARBA00004477"/>
    </source>
</evidence>
<dbReference type="Proteomes" id="UP000830375">
    <property type="component" value="Unassembled WGS sequence"/>
</dbReference>
<keyword evidence="4" id="KW-0808">Transferase</keyword>
<dbReference type="CDD" id="cd07987">
    <property type="entry name" value="LPLAT_MGAT-like"/>
    <property type="match status" value="2"/>
</dbReference>
<evidence type="ECO:0000256" key="7">
    <source>
        <dbReference type="ARBA" id="ARBA00022989"/>
    </source>
</evidence>
<evidence type="ECO:0000256" key="6">
    <source>
        <dbReference type="ARBA" id="ARBA00022824"/>
    </source>
</evidence>
<accession>A0ABQ8MA19</accession>
<dbReference type="PANTHER" id="PTHR12317">
    <property type="entry name" value="DIACYLGLYCEROL O-ACYLTRANSFERASE"/>
    <property type="match status" value="1"/>
</dbReference>
<keyword evidence="8" id="KW-0443">Lipid metabolism</keyword>
<dbReference type="InterPro" id="IPR007130">
    <property type="entry name" value="DAGAT"/>
</dbReference>
<evidence type="ECO:0000256" key="2">
    <source>
        <dbReference type="ARBA" id="ARBA00005420"/>
    </source>
</evidence>
<keyword evidence="7 11" id="KW-1133">Transmembrane helix</keyword>
<keyword evidence="9 11" id="KW-0472">Membrane</keyword>
<feature type="transmembrane region" description="Helical" evidence="11">
    <location>
        <begin position="21"/>
        <end position="44"/>
    </location>
</feature>
<name>A0ABQ8MA19_LABRO</name>
<comment type="similarity">
    <text evidence="2">Belongs to the diacylglycerol acyltransferase family.</text>
</comment>
<keyword evidence="6" id="KW-0256">Endoplasmic reticulum</keyword>
<keyword evidence="13" id="KW-1185">Reference proteome</keyword>
<proteinExistence type="inferred from homology"/>
<evidence type="ECO:0000256" key="3">
    <source>
        <dbReference type="ARBA" id="ARBA00022516"/>
    </source>
</evidence>
<keyword evidence="10" id="KW-0012">Acyltransferase</keyword>
<gene>
    <name evidence="12" type="ORF">H4Q32_022239</name>
</gene>
<evidence type="ECO:0000256" key="9">
    <source>
        <dbReference type="ARBA" id="ARBA00023136"/>
    </source>
</evidence>
<comment type="subcellular location">
    <subcellularLocation>
        <location evidence="1">Endoplasmic reticulum membrane</location>
        <topology evidence="1">Multi-pass membrane protein</topology>
    </subcellularLocation>
</comment>
<comment type="caution">
    <text evidence="12">The sequence shown here is derived from an EMBL/GenBank/DDBJ whole genome shotgun (WGS) entry which is preliminary data.</text>
</comment>
<protein>
    <submittedName>
        <fullName evidence="12">Diacylglycerol O-acyltransferase 2</fullName>
    </submittedName>
</protein>
<evidence type="ECO:0000256" key="11">
    <source>
        <dbReference type="SAM" id="Phobius"/>
    </source>
</evidence>
<evidence type="ECO:0000256" key="5">
    <source>
        <dbReference type="ARBA" id="ARBA00022692"/>
    </source>
</evidence>
<dbReference type="Pfam" id="PF03982">
    <property type="entry name" value="DAGAT"/>
    <property type="match status" value="2"/>
</dbReference>
<sequence length="674" mass="76584">MKINFAPADVPLVRRIQTAAVLQWVFSFLALAPLCIILFFFLLFTRFWLISVLYAVWWYIDWDTPSRGGRKVPFLCQMRLWEYMRDYFPIKLVKTADLDPRKNYVLGFHPHGILVAGAFTSFCTEATGFSKLFPGLRTNLLMLPLWFRAPFFRDYIMAAGLVPSDKESASYLLRQKGGGNAVVIAVGGAPEALDAHPGDYTVHLANKKGFIKLAIEHGADLVPIYSFGENEVFDQVENPRGTWLRYIQERLQRIMGVSLPLFHARGVFQYSFGLMPYRKPINTVVGRPIPVEKNEKPTAEELDVFHQRYMDELSRLFDEHKGNYGVAEDAHLISDIKKMSSSGSSILSALHDLPSVPWLTRSKIVKHLQVISVLQFVITFLAMGGRRSTWVRNWTVWKYFRDYFPIRLIKTHNLLPSRNYIFGYHPHGIFCFGAFCNFGTEATGFSKIFPGIKPSLATLAGNFRLPVFRDYLMSGGICPVNRNSIDYLLSSNGTGNAVVIVIGGAAESLDCAPGMNSVTLRNRKGFVKLALKQGADLVPVYSFGENEVYKQLIFDDDSWWRTVQKRLQKILGFAPCLFHGCGLFFRESWGLVPYCKPITTVVGEPITVPKIEEPTQDVIDMYHAMYIRSLKSLFDNYKTRFGLNESDTLHIQINIYGKVLRAVFFLSHNTVLDT</sequence>